<keyword evidence="1" id="KW-0472">Membrane</keyword>
<evidence type="ECO:0008006" key="4">
    <source>
        <dbReference type="Google" id="ProtNLM"/>
    </source>
</evidence>
<keyword evidence="1" id="KW-0812">Transmembrane</keyword>
<feature type="transmembrane region" description="Helical" evidence="1">
    <location>
        <begin position="102"/>
        <end position="121"/>
    </location>
</feature>
<evidence type="ECO:0000313" key="2">
    <source>
        <dbReference type="EMBL" id="TWP52732.1"/>
    </source>
</evidence>
<dbReference type="EMBL" id="VOBR01000005">
    <property type="protein sequence ID" value="TWP52732.1"/>
    <property type="molecule type" value="Genomic_DNA"/>
</dbReference>
<gene>
    <name evidence="2" type="ORF">FKR81_09725</name>
</gene>
<accession>A0A563EYV9</accession>
<sequence>MFFFVGLVLTFVFIRISVRLIRAKVRWWPGNIVHGDTHVHHVVFGTVLLLVSSVGGLVIPDDMHGARLGLAAMLGVGAALVLDEFALILHLRDVYWTNAGRLSVDAVFLAVGLTGLFLLGARPLGYDDLLDLNPDSTPVDAFALRIVAILVNLCFAIVALLKGKIWTGLLGLLLPVVPVIGAVRLARPGSPWARWRYAEGSRKLTTAYRREARLRQPIIRAKIAVQEFISGRHDLPDN</sequence>
<dbReference type="OrthoDB" id="8535577at2"/>
<dbReference type="Proteomes" id="UP000316639">
    <property type="component" value="Unassembled WGS sequence"/>
</dbReference>
<keyword evidence="3" id="KW-1185">Reference proteome</keyword>
<reference evidence="2 3" key="1">
    <citation type="submission" date="2019-07" db="EMBL/GenBank/DDBJ databases">
        <title>Lentzea xizangensis sp. nov., isolated from Qinghai-Tibetan Plateau Soils.</title>
        <authorList>
            <person name="Huang J."/>
        </authorList>
    </citation>
    <scope>NUCLEOTIDE SEQUENCE [LARGE SCALE GENOMIC DNA]</scope>
    <source>
        <strain evidence="2 3">FXJ1.1311</strain>
    </source>
</reference>
<dbReference type="AlphaFoldDB" id="A0A563EYV9"/>
<feature type="transmembrane region" description="Helical" evidence="1">
    <location>
        <begin position="142"/>
        <end position="161"/>
    </location>
</feature>
<organism evidence="2 3">
    <name type="scientific">Lentzea tibetensis</name>
    <dbReference type="NCBI Taxonomy" id="2591470"/>
    <lineage>
        <taxon>Bacteria</taxon>
        <taxon>Bacillati</taxon>
        <taxon>Actinomycetota</taxon>
        <taxon>Actinomycetes</taxon>
        <taxon>Pseudonocardiales</taxon>
        <taxon>Pseudonocardiaceae</taxon>
        <taxon>Lentzea</taxon>
    </lineage>
</organism>
<proteinExistence type="predicted"/>
<protein>
    <recommendedName>
        <fullName evidence="4">Integral membrane protein</fullName>
    </recommendedName>
</protein>
<comment type="caution">
    <text evidence="2">The sequence shown here is derived from an EMBL/GenBank/DDBJ whole genome shotgun (WGS) entry which is preliminary data.</text>
</comment>
<keyword evidence="1" id="KW-1133">Transmembrane helix</keyword>
<feature type="transmembrane region" description="Helical" evidence="1">
    <location>
        <begin position="39"/>
        <end position="59"/>
    </location>
</feature>
<evidence type="ECO:0000256" key="1">
    <source>
        <dbReference type="SAM" id="Phobius"/>
    </source>
</evidence>
<name>A0A563EYV9_9PSEU</name>
<evidence type="ECO:0000313" key="3">
    <source>
        <dbReference type="Proteomes" id="UP000316639"/>
    </source>
</evidence>
<feature type="transmembrane region" description="Helical" evidence="1">
    <location>
        <begin position="167"/>
        <end position="186"/>
    </location>
</feature>
<feature type="transmembrane region" description="Helical" evidence="1">
    <location>
        <begin position="71"/>
        <end position="90"/>
    </location>
</feature>